<protein>
    <submittedName>
        <fullName evidence="1">Uncharacterized protein</fullName>
    </submittedName>
</protein>
<name>A0AC59YPY9_RANTA</name>
<dbReference type="EMBL" id="OX596086">
    <property type="protein sequence ID" value="CAM9884670.1"/>
    <property type="molecule type" value="Genomic_DNA"/>
</dbReference>
<gene>
    <name evidence="1" type="ORF">MRATA1EN22A_LOCUS8837</name>
</gene>
<organism evidence="1 2">
    <name type="scientific">Rangifer tarandus platyrhynchus</name>
    <name type="common">Svalbard reindeer</name>
    <dbReference type="NCBI Taxonomy" id="3082113"/>
    <lineage>
        <taxon>Eukaryota</taxon>
        <taxon>Metazoa</taxon>
        <taxon>Chordata</taxon>
        <taxon>Craniata</taxon>
        <taxon>Vertebrata</taxon>
        <taxon>Euteleostomi</taxon>
        <taxon>Mammalia</taxon>
        <taxon>Eutheria</taxon>
        <taxon>Laurasiatheria</taxon>
        <taxon>Artiodactyla</taxon>
        <taxon>Ruminantia</taxon>
        <taxon>Pecora</taxon>
        <taxon>Cervidae</taxon>
        <taxon>Odocoileinae</taxon>
        <taxon>Rangifer</taxon>
    </lineage>
</organism>
<sequence>MPEERTDPWPGSLRLLAELPHPVPSFTMQRVTDLEETHEGTRGLTESQVKESMGPFILKGRNQRHNNGVSRIRKEIPGRMGNSCVEIGLERWNELNAQPGRFE</sequence>
<evidence type="ECO:0000313" key="2">
    <source>
        <dbReference type="Proteomes" id="UP001162501"/>
    </source>
</evidence>
<proteinExistence type="predicted"/>
<reference evidence="1" key="2">
    <citation type="submission" date="2025-03" db="EMBL/GenBank/DDBJ databases">
        <authorList>
            <consortium name="ELIXIR-Norway"/>
            <consortium name="Elixir Norway"/>
        </authorList>
    </citation>
    <scope>NUCLEOTIDE SEQUENCE</scope>
</reference>
<accession>A0AC59YPY9</accession>
<dbReference type="Proteomes" id="UP001162501">
    <property type="component" value="Chromosome 2"/>
</dbReference>
<reference evidence="1" key="1">
    <citation type="submission" date="2023-05" db="EMBL/GenBank/DDBJ databases">
        <authorList>
            <consortium name="ELIXIR-Norway"/>
        </authorList>
    </citation>
    <scope>NUCLEOTIDE SEQUENCE</scope>
</reference>
<evidence type="ECO:0000313" key="1">
    <source>
        <dbReference type="EMBL" id="CAM9884670.1"/>
    </source>
</evidence>